<comment type="caution">
    <text evidence="4">The sequence shown here is derived from an EMBL/GenBank/DDBJ whole genome shotgun (WGS) entry which is preliminary data.</text>
</comment>
<name>A0A318S906_9DEIO</name>
<dbReference type="Pfam" id="PF01734">
    <property type="entry name" value="Patatin"/>
    <property type="match status" value="1"/>
</dbReference>
<dbReference type="RefSeq" id="WP_110887830.1">
    <property type="nucleotide sequence ID" value="NZ_QJSX01000013.1"/>
</dbReference>
<dbReference type="PANTHER" id="PTHR46394:SF1">
    <property type="entry name" value="PNPLA DOMAIN-CONTAINING PROTEIN"/>
    <property type="match status" value="1"/>
</dbReference>
<dbReference type="EMBL" id="QJSX01000013">
    <property type="protein sequence ID" value="PYE52062.1"/>
    <property type="molecule type" value="Genomic_DNA"/>
</dbReference>
<feature type="domain" description="PNPLA" evidence="3">
    <location>
        <begin position="13"/>
        <end position="371"/>
    </location>
</feature>
<accession>A0A318S906</accession>
<dbReference type="InterPro" id="IPR016035">
    <property type="entry name" value="Acyl_Trfase/lysoPLipase"/>
</dbReference>
<gene>
    <name evidence="4" type="ORF">DES52_113108</name>
</gene>
<feature type="active site" description="Proton acceptor" evidence="2">
    <location>
        <position position="358"/>
    </location>
</feature>
<feature type="short sequence motif" description="DGA/G" evidence="2">
    <location>
        <begin position="358"/>
        <end position="360"/>
    </location>
</feature>
<sequence>MTPSVNPTLECNLVLEGGVTSGVVYPSLVEELARTYRLRCVGGTSAGAIAASLAAAAELGRQTGQGGFARLLNAADWLATSEVQGGPLNLQRLFQPQATTAATFELLSRANDENRAWTLPLEVMRRQPLAALAGSVPGVALLRSSWRTRDVGGLLWSSGVALAGGVLGALLARASDAKRAFEDNHFGLCNGFTGGVPSSVPPLSAWLTDMLDNVAGRDVNGEPLTFQDLLGEGVDLQMITTCLAHGRPYRLPFAHSDRFYFNEREFRALFPTRVVNFMMRHPRPVKSGDVASARRRGFFAARGVFPLPSAELLPVVVAVRLSLSFPGLISAVPLYGADFTQTASPMGDREPKRAYFSDGGLTSNFPVHLFDPPLPERPTFAVNLRPYPDGRQPHEDEAQNVWMPEGNNKGIQPTWTTVEGLPEFTVNLVDTARNWNDGVYVQAPSYRDRMVHVFMSKHEGGLNLGMTAETVRKLMARGRAAGTLAVQRFEAQGGWNRHRRARLVTLMAAIEEFASAFQKEYDRELEADARSWLDVAASADLGYRLSQSQQKTLMTLINTLKDAAMSSDTSGGTLQDKRTPRPRLALKLRPEV</sequence>
<dbReference type="Proteomes" id="UP000248326">
    <property type="component" value="Unassembled WGS sequence"/>
</dbReference>
<feature type="short sequence motif" description="GXSXG" evidence="2">
    <location>
        <begin position="43"/>
        <end position="47"/>
    </location>
</feature>
<keyword evidence="5" id="KW-1185">Reference proteome</keyword>
<evidence type="ECO:0000256" key="2">
    <source>
        <dbReference type="PROSITE-ProRule" id="PRU01161"/>
    </source>
</evidence>
<evidence type="ECO:0000313" key="4">
    <source>
        <dbReference type="EMBL" id="PYE52062.1"/>
    </source>
</evidence>
<protein>
    <submittedName>
        <fullName evidence="4">Patatin-like phospholipase</fullName>
    </submittedName>
</protein>
<dbReference type="Gene3D" id="3.40.1090.10">
    <property type="entry name" value="Cytosolic phospholipase A2 catalytic domain"/>
    <property type="match status" value="2"/>
</dbReference>
<comment type="caution">
    <text evidence="2">Lacks conserved residue(s) required for the propagation of feature annotation.</text>
</comment>
<keyword evidence="2" id="KW-0442">Lipid degradation</keyword>
<dbReference type="GO" id="GO:0016787">
    <property type="term" value="F:hydrolase activity"/>
    <property type="evidence" value="ECO:0007669"/>
    <property type="project" value="UniProtKB-UniRule"/>
</dbReference>
<dbReference type="InterPro" id="IPR002641">
    <property type="entry name" value="PNPLA_dom"/>
</dbReference>
<proteinExistence type="predicted"/>
<dbReference type="AlphaFoldDB" id="A0A318S906"/>
<dbReference type="PANTHER" id="PTHR46394">
    <property type="entry name" value="ANNEXIN"/>
    <property type="match status" value="1"/>
</dbReference>
<keyword evidence="1 2" id="KW-0443">Lipid metabolism</keyword>
<evidence type="ECO:0000313" key="5">
    <source>
        <dbReference type="Proteomes" id="UP000248326"/>
    </source>
</evidence>
<organism evidence="4 5">
    <name type="scientific">Deinococcus yavapaiensis KR-236</name>
    <dbReference type="NCBI Taxonomy" id="694435"/>
    <lineage>
        <taxon>Bacteria</taxon>
        <taxon>Thermotogati</taxon>
        <taxon>Deinococcota</taxon>
        <taxon>Deinococci</taxon>
        <taxon>Deinococcales</taxon>
        <taxon>Deinococcaceae</taxon>
        <taxon>Deinococcus</taxon>
    </lineage>
</organism>
<evidence type="ECO:0000256" key="1">
    <source>
        <dbReference type="ARBA" id="ARBA00023098"/>
    </source>
</evidence>
<dbReference type="InterPro" id="IPR052580">
    <property type="entry name" value="Lipid_Hydrolase"/>
</dbReference>
<dbReference type="OrthoDB" id="9770965at2"/>
<reference evidence="4 5" key="1">
    <citation type="submission" date="2018-06" db="EMBL/GenBank/DDBJ databases">
        <title>Genomic Encyclopedia of Type Strains, Phase IV (KMG-IV): sequencing the most valuable type-strain genomes for metagenomic binning, comparative biology and taxonomic classification.</title>
        <authorList>
            <person name="Goeker M."/>
        </authorList>
    </citation>
    <scope>NUCLEOTIDE SEQUENCE [LARGE SCALE GENOMIC DNA]</scope>
    <source>
        <strain evidence="4 5">DSM 18048</strain>
    </source>
</reference>
<dbReference type="PROSITE" id="PS51635">
    <property type="entry name" value="PNPLA"/>
    <property type="match status" value="1"/>
</dbReference>
<dbReference type="SUPFAM" id="SSF52151">
    <property type="entry name" value="FabD/lysophospholipase-like"/>
    <property type="match status" value="1"/>
</dbReference>
<feature type="active site" description="Nucleophile" evidence="2">
    <location>
        <position position="45"/>
    </location>
</feature>
<evidence type="ECO:0000259" key="3">
    <source>
        <dbReference type="PROSITE" id="PS51635"/>
    </source>
</evidence>
<keyword evidence="2" id="KW-0378">Hydrolase</keyword>
<dbReference type="GO" id="GO:0016042">
    <property type="term" value="P:lipid catabolic process"/>
    <property type="evidence" value="ECO:0007669"/>
    <property type="project" value="UniProtKB-UniRule"/>
</dbReference>